<dbReference type="AlphaFoldDB" id="A0A7C9KUE7"/>
<evidence type="ECO:0000313" key="1">
    <source>
        <dbReference type="EMBL" id="NDL69177.1"/>
    </source>
</evidence>
<protein>
    <submittedName>
        <fullName evidence="1">Carboxypeptidase regulatory-like domain-containing protein</fullName>
    </submittedName>
</protein>
<proteinExistence type="predicted"/>
<dbReference type="EMBL" id="JAAEHK010000001">
    <property type="protein sequence ID" value="NDL69177.1"/>
    <property type="molecule type" value="Genomic_DNA"/>
</dbReference>
<organism evidence="1 2">
    <name type="scientific">Vreelandella alkaliphila</name>
    <dbReference type="NCBI Taxonomy" id="272774"/>
    <lineage>
        <taxon>Bacteria</taxon>
        <taxon>Pseudomonadati</taxon>
        <taxon>Pseudomonadota</taxon>
        <taxon>Gammaproteobacteria</taxon>
        <taxon>Oceanospirillales</taxon>
        <taxon>Halomonadaceae</taxon>
        <taxon>Vreelandella</taxon>
    </lineage>
</organism>
<dbReference type="OrthoDB" id="6652544at2"/>
<comment type="caution">
    <text evidence="1">The sequence shown here is derived from an EMBL/GenBank/DDBJ whole genome shotgun (WGS) entry which is preliminary data.</text>
</comment>
<sequence length="817" mass="89578">MDSHNHFTTPASNHLPDGITLELAGLFINGKEHAMGIVGIKLDDNTRLLPLDDLLTLLAIDADAVGQAVKLTTPQGRVTLNPNEIYQYDNTGYIDPALLAERLSARITWNPSEFAWFVQLVWDASGNIATTPFETLEPDVLPPRFSLSRIRGEARFRHSNEELQHWSFTELSGRAERTTWQARHEHNSQGLDRLTNYHFQTRSNNWASLIGHQKVSSHALLPAIHLTGVQAAWSNRPDLLTHSGATQLFNDSLSPIRTYTGEGPPGGTAELLINGATIERQRISLDGVFEFTDIEIGAGLNQVEINLFEPFEPNSPVKTLDVSSRASQRILPSGATRLYAGLGQEGNPLDDQITSQGSGSVFNVRQALGASLTFEGAAQNSQHGDQAAAGIIAALGPLGIASASIAESNQKQATLITLEGDQKNWFWRTSLRDSSDGFYHHTEAAQRDHYGQVGMRHVSHWELSLLGRERFGTSSATSYVLPAARFRPTSNLTLTSRPDIVGDYQHEAHWIVQRNTRLRARNDSSSNQLGLTHRWSSQWSSSASVSHSRHSSRTQSSIGTRWQEQNPFGWVLNLNVLHGDNKAGFLMQAGRELIPGLRFRAEAERTPVDNHRSLPPQDTTASLIVAWDFGLTGGGLARFGSSRPGRGSLGGQLHAPTGHFDLSDIAVRVNGQVRSRTDAHGRFNVANLEPGIYQVDLDQEGLPLVLSAQHQVINAEVAAGAITSVAFDSEILLGAAGQVTDRTNQEGIAGVNIRIINAFEQPIADVKTNAFGYWRADGLPPGDYQIEAYDGDKRLGSRPLQLIEAFVFQQNIEVSRR</sequence>
<name>A0A7C9KUE7_9GAMM</name>
<gene>
    <name evidence="1" type="ORF">GPL32_01480</name>
</gene>
<dbReference type="RefSeq" id="WP_162217112.1">
    <property type="nucleotide sequence ID" value="NZ_JAAEHK010000001.1"/>
</dbReference>
<dbReference type="GO" id="GO:0004180">
    <property type="term" value="F:carboxypeptidase activity"/>
    <property type="evidence" value="ECO:0007669"/>
    <property type="project" value="UniProtKB-KW"/>
</dbReference>
<dbReference type="Proteomes" id="UP000480312">
    <property type="component" value="Unassembled WGS sequence"/>
</dbReference>
<dbReference type="Pfam" id="PF13620">
    <property type="entry name" value="CarboxypepD_reg"/>
    <property type="match status" value="1"/>
</dbReference>
<dbReference type="SUPFAM" id="SSF49478">
    <property type="entry name" value="Cna protein B-type domain"/>
    <property type="match status" value="1"/>
</dbReference>
<evidence type="ECO:0000313" key="2">
    <source>
        <dbReference type="Proteomes" id="UP000480312"/>
    </source>
</evidence>
<keyword evidence="1" id="KW-0645">Protease</keyword>
<accession>A0A7C9KUE7</accession>
<reference evidence="1 2" key="1">
    <citation type="submission" date="2020-01" db="EMBL/GenBank/DDBJ databases">
        <title>Whole genome sequencing of Halomonas alkaliphila strain LS44.</title>
        <authorList>
            <person name="Kumar S."/>
            <person name="Paul D."/>
            <person name="Shouche Y."/>
            <person name="Suryavanshi M.V."/>
        </authorList>
    </citation>
    <scope>NUCLEOTIDE SEQUENCE [LARGE SCALE GENOMIC DNA]</scope>
    <source>
        <strain evidence="1 2">LS44</strain>
    </source>
</reference>
<dbReference type="Gene3D" id="2.60.40.10">
    <property type="entry name" value="Immunoglobulins"/>
    <property type="match status" value="1"/>
</dbReference>
<dbReference type="InterPro" id="IPR013783">
    <property type="entry name" value="Ig-like_fold"/>
</dbReference>
<keyword evidence="1" id="KW-0121">Carboxypeptidase</keyword>
<keyword evidence="1" id="KW-0378">Hydrolase</keyword>